<dbReference type="OrthoDB" id="9988752at2759"/>
<sequence length="308" mass="35492">MHRENFIDDAIGRQQAVISDNNQLSSYLPLNTGFPQGSVLAHLIYVDDLQIHSRCHLEELDSCSVRMNANAERIKCWAEQNNLKLNVLKTKAIVLGSSCYINALPTIAYTFINIGRAQVDFESSVRSLGVVLDSKLTCFFRKSTNLRLRKHLVQVLLFPIIDYCSLVYFNLTQELETKLLRLVNAGIRYIYGLKRDEHVTPYRRELQWLITAGRRNYFTACFLRKLFNTGKPSYLIAYFNFHVALCPVRGDVIPQVKPLSFSSETLRNSFHINATYLWNSLPSQLRNTIPINHFKSEAIIYCFNLENT</sequence>
<dbReference type="AlphaFoldDB" id="A0A7M7H8K3"/>
<accession>A0A7M7H8K3</accession>
<dbReference type="RefSeq" id="XP_008214076.1">
    <property type="nucleotide sequence ID" value="XM_008215854.1"/>
</dbReference>
<proteinExistence type="predicted"/>
<dbReference type="Proteomes" id="UP000002358">
    <property type="component" value="Chromosome 2"/>
</dbReference>
<dbReference type="EnsemblMetazoa" id="XM_008215854">
    <property type="protein sequence ID" value="XP_008214076"/>
    <property type="gene ID" value="LOC103317543"/>
</dbReference>
<dbReference type="InParanoid" id="A0A7M7H8K3"/>
<dbReference type="KEGG" id="nvi:103317543"/>
<dbReference type="PANTHER" id="PTHR33332">
    <property type="entry name" value="REVERSE TRANSCRIPTASE DOMAIN-CONTAINING PROTEIN"/>
    <property type="match status" value="1"/>
</dbReference>
<evidence type="ECO:0000313" key="1">
    <source>
        <dbReference type="EnsemblMetazoa" id="XP_008214076"/>
    </source>
</evidence>
<reference evidence="1" key="1">
    <citation type="submission" date="2021-01" db="UniProtKB">
        <authorList>
            <consortium name="EnsemblMetazoa"/>
        </authorList>
    </citation>
    <scope>IDENTIFICATION</scope>
</reference>
<name>A0A7M7H8K3_NASVI</name>
<evidence type="ECO:0000313" key="2">
    <source>
        <dbReference type="Proteomes" id="UP000002358"/>
    </source>
</evidence>
<protein>
    <recommendedName>
        <fullName evidence="3">Reverse transcriptase domain-containing protein</fullName>
    </recommendedName>
</protein>
<keyword evidence="2" id="KW-1185">Reference proteome</keyword>
<dbReference type="GeneID" id="103317543"/>
<organism evidence="1 2">
    <name type="scientific">Nasonia vitripennis</name>
    <name type="common">Parasitic wasp</name>
    <dbReference type="NCBI Taxonomy" id="7425"/>
    <lineage>
        <taxon>Eukaryota</taxon>
        <taxon>Metazoa</taxon>
        <taxon>Ecdysozoa</taxon>
        <taxon>Arthropoda</taxon>
        <taxon>Hexapoda</taxon>
        <taxon>Insecta</taxon>
        <taxon>Pterygota</taxon>
        <taxon>Neoptera</taxon>
        <taxon>Endopterygota</taxon>
        <taxon>Hymenoptera</taxon>
        <taxon>Apocrita</taxon>
        <taxon>Proctotrupomorpha</taxon>
        <taxon>Chalcidoidea</taxon>
        <taxon>Pteromalidae</taxon>
        <taxon>Pteromalinae</taxon>
        <taxon>Nasonia</taxon>
    </lineage>
</organism>
<evidence type="ECO:0008006" key="3">
    <source>
        <dbReference type="Google" id="ProtNLM"/>
    </source>
</evidence>